<gene>
    <name evidence="1" type="ORF">LCGC14_2414430</name>
</gene>
<organism evidence="1">
    <name type="scientific">marine sediment metagenome</name>
    <dbReference type="NCBI Taxonomy" id="412755"/>
    <lineage>
        <taxon>unclassified sequences</taxon>
        <taxon>metagenomes</taxon>
        <taxon>ecological metagenomes</taxon>
    </lineage>
</organism>
<dbReference type="AlphaFoldDB" id="A0A0F9BRJ0"/>
<comment type="caution">
    <text evidence="1">The sequence shown here is derived from an EMBL/GenBank/DDBJ whole genome shotgun (WGS) entry which is preliminary data.</text>
</comment>
<protein>
    <submittedName>
        <fullName evidence="1">Uncharacterized protein</fullName>
    </submittedName>
</protein>
<proteinExistence type="predicted"/>
<name>A0A0F9BRJ0_9ZZZZ</name>
<feature type="non-terminal residue" evidence="1">
    <location>
        <position position="107"/>
    </location>
</feature>
<sequence>MALYNPDFPTGTEIGLNDKHKFAWLACPQCGKERWVRWNKKRREEQFYPICIFCRGHNLNYKGGRLRFNGYIRVLLRVGDFFYPMTDYKGYVFEHRLVMAEHLGRCL</sequence>
<evidence type="ECO:0000313" key="1">
    <source>
        <dbReference type="EMBL" id="KKL24524.1"/>
    </source>
</evidence>
<reference evidence="1" key="1">
    <citation type="journal article" date="2015" name="Nature">
        <title>Complex archaea that bridge the gap between prokaryotes and eukaryotes.</title>
        <authorList>
            <person name="Spang A."/>
            <person name="Saw J.H."/>
            <person name="Jorgensen S.L."/>
            <person name="Zaremba-Niedzwiedzka K."/>
            <person name="Martijn J."/>
            <person name="Lind A.E."/>
            <person name="van Eijk R."/>
            <person name="Schleper C."/>
            <person name="Guy L."/>
            <person name="Ettema T.J."/>
        </authorList>
    </citation>
    <scope>NUCLEOTIDE SEQUENCE</scope>
</reference>
<accession>A0A0F9BRJ0</accession>
<dbReference type="EMBL" id="LAZR01036561">
    <property type="protein sequence ID" value="KKL24524.1"/>
    <property type="molecule type" value="Genomic_DNA"/>
</dbReference>